<evidence type="ECO:0000256" key="3">
    <source>
        <dbReference type="ARBA" id="ARBA00022729"/>
    </source>
</evidence>
<keyword evidence="3" id="KW-0732">Signal</keyword>
<dbReference type="AlphaFoldDB" id="A0A6G1B9E8"/>
<feature type="non-terminal residue" evidence="10">
    <location>
        <position position="1"/>
    </location>
</feature>
<keyword evidence="4" id="KW-1133">Transmembrane helix</keyword>
<dbReference type="GO" id="GO:0016020">
    <property type="term" value="C:membrane"/>
    <property type="evidence" value="ECO:0007669"/>
    <property type="project" value="UniProtKB-SubCell"/>
</dbReference>
<evidence type="ECO:0000256" key="1">
    <source>
        <dbReference type="ARBA" id="ARBA00004479"/>
    </source>
</evidence>
<feature type="non-terminal residue" evidence="10">
    <location>
        <position position="285"/>
    </location>
</feature>
<protein>
    <submittedName>
        <fullName evidence="10">CSF2R factor</fullName>
    </submittedName>
</protein>
<name>A0A6G1B9E8_CROCR</name>
<evidence type="ECO:0000256" key="7">
    <source>
        <dbReference type="ARBA" id="ARBA00023180"/>
    </source>
</evidence>
<comment type="caution">
    <text evidence="10">The sequence shown here is derived from an EMBL/GenBank/DDBJ whole genome shotgun (WGS) entry which is preliminary data.</text>
</comment>
<keyword evidence="6" id="KW-0675">Receptor</keyword>
<feature type="domain" description="Type I cytokine receptor cytokine-binding" evidence="8">
    <location>
        <begin position="82"/>
        <end position="171"/>
    </location>
</feature>
<dbReference type="Proteomes" id="UP000475037">
    <property type="component" value="Unassembled WGS sequence"/>
</dbReference>
<proteinExistence type="predicted"/>
<keyword evidence="11" id="KW-1185">Reference proteome</keyword>
<keyword evidence="5" id="KW-0472">Membrane</keyword>
<dbReference type="SUPFAM" id="SSF49265">
    <property type="entry name" value="Fibronectin type III"/>
    <property type="match status" value="1"/>
</dbReference>
<evidence type="ECO:0000259" key="8">
    <source>
        <dbReference type="Pfam" id="PF09240"/>
    </source>
</evidence>
<dbReference type="EMBL" id="VOAJ01001709">
    <property type="protein sequence ID" value="KAF0884510.1"/>
    <property type="molecule type" value="Genomic_DNA"/>
</dbReference>
<organism evidence="10 11">
    <name type="scientific">Crocuta crocuta</name>
    <name type="common">Spotted hyena</name>
    <dbReference type="NCBI Taxonomy" id="9678"/>
    <lineage>
        <taxon>Eukaryota</taxon>
        <taxon>Metazoa</taxon>
        <taxon>Chordata</taxon>
        <taxon>Craniata</taxon>
        <taxon>Vertebrata</taxon>
        <taxon>Euteleostomi</taxon>
        <taxon>Mammalia</taxon>
        <taxon>Eutheria</taxon>
        <taxon>Laurasiatheria</taxon>
        <taxon>Carnivora</taxon>
        <taxon>Feliformia</taxon>
        <taxon>Hyaenidae</taxon>
        <taxon>Crocuta</taxon>
    </lineage>
</organism>
<evidence type="ECO:0000259" key="9">
    <source>
        <dbReference type="Pfam" id="PF18611"/>
    </source>
</evidence>
<dbReference type="GO" id="GO:0004896">
    <property type="term" value="F:cytokine receptor activity"/>
    <property type="evidence" value="ECO:0007669"/>
    <property type="project" value="InterPro"/>
</dbReference>
<reference evidence="10 11" key="1">
    <citation type="submission" date="2019-11" db="EMBL/GenBank/DDBJ databases">
        <authorList>
            <person name="Yang C."/>
            <person name="Li F."/>
        </authorList>
    </citation>
    <scope>NUCLEOTIDE SEQUENCE [LARGE SCALE GENOMIC DNA]</scope>
    <source>
        <strain evidence="10">KB4526</strain>
        <tissue evidence="10">Muscle</tissue>
    </source>
</reference>
<dbReference type="InterPro" id="IPR040907">
    <property type="entry name" value="IL3Ra_N"/>
</dbReference>
<dbReference type="Pfam" id="PF18611">
    <property type="entry name" value="IL3Ra_N"/>
    <property type="match status" value="1"/>
</dbReference>
<evidence type="ECO:0000256" key="6">
    <source>
        <dbReference type="ARBA" id="ARBA00023170"/>
    </source>
</evidence>
<feature type="domain" description="IL-3 receptor alpha chain N-terminal" evidence="9">
    <location>
        <begin position="5"/>
        <end position="68"/>
    </location>
</feature>
<evidence type="ECO:0000313" key="10">
    <source>
        <dbReference type="EMBL" id="KAF0884510.1"/>
    </source>
</evidence>
<keyword evidence="7" id="KW-0325">Glycoprotein</keyword>
<dbReference type="InterPro" id="IPR003532">
    <property type="entry name" value="Short_hematopoietin_rcpt_2_CS"/>
</dbReference>
<dbReference type="Pfam" id="PF09240">
    <property type="entry name" value="IL6Ra-bind"/>
    <property type="match status" value="1"/>
</dbReference>
<evidence type="ECO:0000256" key="5">
    <source>
        <dbReference type="ARBA" id="ARBA00023136"/>
    </source>
</evidence>
<sequence length="285" mass="32155">ADLPIKNLRMEPETRRLTWDLNGNVSEIKCFINSQEITQFYVLPLCAASNFTVASSQAPAFSVWTRYPPPAEGNPEAAAQRLGCWVHDVDFLTCSWEAGRAAPRDLQYHLYVQDLSTYEMEECPRYEVDVRGTRVRCHFAGVSRLGGHIQVLVNGSSRGTSIPCSERTVELADVERLTVPNITGTCNKSYSIMEWKVSSHFNHRFTYELEIQKVNICPSLKFYILSRGPLSPPRYSLLRRLFPPIPHMKDPISDNLQSSKVVAWEASRASGEDCQVAEVQVLGET</sequence>
<evidence type="ECO:0000256" key="4">
    <source>
        <dbReference type="ARBA" id="ARBA00022989"/>
    </source>
</evidence>
<dbReference type="PROSITE" id="PS01356">
    <property type="entry name" value="HEMATOPO_REC_S_F2"/>
    <property type="match status" value="1"/>
</dbReference>
<keyword evidence="2" id="KW-0812">Transmembrane</keyword>
<gene>
    <name evidence="10" type="primary">Csf2ra_0</name>
    <name evidence="10" type="ORF">FOF47_R17704</name>
</gene>
<comment type="subcellular location">
    <subcellularLocation>
        <location evidence="1">Membrane</location>
        <topology evidence="1">Single-pass type I membrane protein</topology>
    </subcellularLocation>
</comment>
<dbReference type="InterPro" id="IPR013783">
    <property type="entry name" value="Ig-like_fold"/>
</dbReference>
<accession>A0A6G1B9E8</accession>
<dbReference type="InterPro" id="IPR036116">
    <property type="entry name" value="FN3_sf"/>
</dbReference>
<evidence type="ECO:0000256" key="2">
    <source>
        <dbReference type="ARBA" id="ARBA00022692"/>
    </source>
</evidence>
<dbReference type="InterPro" id="IPR015321">
    <property type="entry name" value="TypeI_recpt_CBD"/>
</dbReference>
<evidence type="ECO:0000313" key="11">
    <source>
        <dbReference type="Proteomes" id="UP000475037"/>
    </source>
</evidence>
<dbReference type="Gene3D" id="2.60.40.10">
    <property type="entry name" value="Immunoglobulins"/>
    <property type="match status" value="2"/>
</dbReference>
<dbReference type="Gene3D" id="2.60.40.3850">
    <property type="match status" value="1"/>
</dbReference>